<evidence type="ECO:0000313" key="1">
    <source>
        <dbReference type="EMBL" id="AUB35292.1"/>
    </source>
</evidence>
<dbReference type="AlphaFoldDB" id="A0A2K8SIL6"/>
<dbReference type="Proteomes" id="UP000232003">
    <property type="component" value="Chromosome"/>
</dbReference>
<sequence>MFVYLTPSEILTGVVLGHGWVLYTNFFLATDIPRVIP</sequence>
<dbReference type="EMBL" id="CP024785">
    <property type="protein sequence ID" value="AUB35292.1"/>
    <property type="molecule type" value="Genomic_DNA"/>
</dbReference>
<protein>
    <submittedName>
        <fullName evidence="1">Uncharacterized protein</fullName>
    </submittedName>
</protein>
<proteinExistence type="predicted"/>
<accession>A0A2K8SIL6</accession>
<evidence type="ECO:0000313" key="2">
    <source>
        <dbReference type="Proteomes" id="UP000232003"/>
    </source>
</evidence>
<dbReference type="KEGG" id="nfl:COO91_01168"/>
<organism evidence="1 2">
    <name type="scientific">Nostoc flagelliforme CCNUN1</name>
    <dbReference type="NCBI Taxonomy" id="2038116"/>
    <lineage>
        <taxon>Bacteria</taxon>
        <taxon>Bacillati</taxon>
        <taxon>Cyanobacteriota</taxon>
        <taxon>Cyanophyceae</taxon>
        <taxon>Nostocales</taxon>
        <taxon>Nostocaceae</taxon>
        <taxon>Nostoc</taxon>
    </lineage>
</organism>
<name>A0A2K8SIL6_9NOSO</name>
<keyword evidence="2" id="KW-1185">Reference proteome</keyword>
<gene>
    <name evidence="1" type="ORF">COO91_01168</name>
</gene>
<reference evidence="1 2" key="1">
    <citation type="submission" date="2017-11" db="EMBL/GenBank/DDBJ databases">
        <title>Complete genome of a free-living desiccation-tolerant cyanobacterium and its photosynthetic adaptation to extreme terrestrial habitat.</title>
        <authorList>
            <person name="Shang J."/>
        </authorList>
    </citation>
    <scope>NUCLEOTIDE SEQUENCE [LARGE SCALE GENOMIC DNA]</scope>
    <source>
        <strain evidence="1 2">CCNUN1</strain>
    </source>
</reference>